<dbReference type="EMBL" id="JBHSWN010000001">
    <property type="protein sequence ID" value="MFC6790149.1"/>
    <property type="molecule type" value="Genomic_DNA"/>
</dbReference>
<comment type="caution">
    <text evidence="1">The sequence shown here is derived from an EMBL/GenBank/DDBJ whole genome shotgun (WGS) entry which is preliminary data.</text>
</comment>
<gene>
    <name evidence="1" type="ORF">ACFQE0_11285</name>
</gene>
<protein>
    <submittedName>
        <fullName evidence="1">Uncharacterized protein</fullName>
    </submittedName>
</protein>
<evidence type="ECO:0000313" key="1">
    <source>
        <dbReference type="EMBL" id="MFC6790149.1"/>
    </source>
</evidence>
<sequence>MDAGAVGDYSGRLKALCEKLGCTFTDPFADLRDGDTGYAKPGALRDGLHLAKFRPAIKALAPALCGGENHSHSMVPGGFDVMS</sequence>
<name>A0ABW2BIC3_9HYPH</name>
<reference evidence="2" key="1">
    <citation type="journal article" date="2019" name="Int. J. Syst. Evol. Microbiol.">
        <title>The Global Catalogue of Microorganisms (GCM) 10K type strain sequencing project: providing services to taxonomists for standard genome sequencing and annotation.</title>
        <authorList>
            <consortium name="The Broad Institute Genomics Platform"/>
            <consortium name="The Broad Institute Genome Sequencing Center for Infectious Disease"/>
            <person name="Wu L."/>
            <person name="Ma J."/>
        </authorList>
    </citation>
    <scope>NUCLEOTIDE SEQUENCE [LARGE SCALE GENOMIC DNA]</scope>
    <source>
        <strain evidence="2">CCUG 48316</strain>
    </source>
</reference>
<proteinExistence type="predicted"/>
<accession>A0ABW2BIC3</accession>
<organism evidence="1 2">
    <name type="scientific">Methylobacterium komagatae</name>
    <dbReference type="NCBI Taxonomy" id="374425"/>
    <lineage>
        <taxon>Bacteria</taxon>
        <taxon>Pseudomonadati</taxon>
        <taxon>Pseudomonadota</taxon>
        <taxon>Alphaproteobacteria</taxon>
        <taxon>Hyphomicrobiales</taxon>
        <taxon>Methylobacteriaceae</taxon>
        <taxon>Methylobacterium</taxon>
    </lineage>
</organism>
<dbReference type="Proteomes" id="UP001596292">
    <property type="component" value="Unassembled WGS sequence"/>
</dbReference>
<keyword evidence="2" id="KW-1185">Reference proteome</keyword>
<evidence type="ECO:0000313" key="2">
    <source>
        <dbReference type="Proteomes" id="UP001596292"/>
    </source>
</evidence>